<evidence type="ECO:0000256" key="1">
    <source>
        <dbReference type="SAM" id="SignalP"/>
    </source>
</evidence>
<proteinExistence type="predicted"/>
<organism evidence="3 4">
    <name type="scientific">Apiosordaria backusii</name>
    <dbReference type="NCBI Taxonomy" id="314023"/>
    <lineage>
        <taxon>Eukaryota</taxon>
        <taxon>Fungi</taxon>
        <taxon>Dikarya</taxon>
        <taxon>Ascomycota</taxon>
        <taxon>Pezizomycotina</taxon>
        <taxon>Sordariomycetes</taxon>
        <taxon>Sordariomycetidae</taxon>
        <taxon>Sordariales</taxon>
        <taxon>Lasiosphaeriaceae</taxon>
        <taxon>Apiosordaria</taxon>
    </lineage>
</organism>
<gene>
    <name evidence="3" type="ORF">B0T21DRAFT_418340</name>
</gene>
<feature type="chain" id="PRO_5041375446" description="Glycan binding protein Y3-like domain-containing protein" evidence="1">
    <location>
        <begin position="19"/>
        <end position="118"/>
    </location>
</feature>
<dbReference type="AlphaFoldDB" id="A0AA40EXX3"/>
<dbReference type="EMBL" id="JAUKTV010000001">
    <property type="protein sequence ID" value="KAK0747567.1"/>
    <property type="molecule type" value="Genomic_DNA"/>
</dbReference>
<dbReference type="Pfam" id="PF22803">
    <property type="entry name" value="GBD_Y3"/>
    <property type="match status" value="1"/>
</dbReference>
<protein>
    <recommendedName>
        <fullName evidence="2">Glycan binding protein Y3-like domain-containing protein</fullName>
    </recommendedName>
</protein>
<accession>A0AA40EXX3</accession>
<evidence type="ECO:0000313" key="3">
    <source>
        <dbReference type="EMBL" id="KAK0747567.1"/>
    </source>
</evidence>
<evidence type="ECO:0000313" key="4">
    <source>
        <dbReference type="Proteomes" id="UP001172159"/>
    </source>
</evidence>
<dbReference type="InterPro" id="IPR054443">
    <property type="entry name" value="Y3-like_dom"/>
</dbReference>
<keyword evidence="1" id="KW-0732">Signal</keyword>
<sequence length="118" mass="13161">MKLTTLLTLTASATLASAGCFTGGPHLGRRQNKRHQPHTKSWCYHLTADKRVDFSIRNFQSVGDTLSYDNCVLLLREISGCEHGGKRAYAKFEFTADPNQGRCAVRGPLPPNWPWAGW</sequence>
<feature type="domain" description="Glycan binding protein Y3-like" evidence="2">
    <location>
        <begin position="35"/>
        <end position="103"/>
    </location>
</feature>
<dbReference type="PROSITE" id="PS51257">
    <property type="entry name" value="PROKAR_LIPOPROTEIN"/>
    <property type="match status" value="1"/>
</dbReference>
<name>A0AA40EXX3_9PEZI</name>
<keyword evidence="4" id="KW-1185">Reference proteome</keyword>
<dbReference type="Proteomes" id="UP001172159">
    <property type="component" value="Unassembled WGS sequence"/>
</dbReference>
<feature type="signal peptide" evidence="1">
    <location>
        <begin position="1"/>
        <end position="18"/>
    </location>
</feature>
<comment type="caution">
    <text evidence="3">The sequence shown here is derived from an EMBL/GenBank/DDBJ whole genome shotgun (WGS) entry which is preliminary data.</text>
</comment>
<reference evidence="3" key="1">
    <citation type="submission" date="2023-06" db="EMBL/GenBank/DDBJ databases">
        <title>Genome-scale phylogeny and comparative genomics of the fungal order Sordariales.</title>
        <authorList>
            <consortium name="Lawrence Berkeley National Laboratory"/>
            <person name="Hensen N."/>
            <person name="Bonometti L."/>
            <person name="Westerberg I."/>
            <person name="Brannstrom I.O."/>
            <person name="Guillou S."/>
            <person name="Cros-Aarteil S."/>
            <person name="Calhoun S."/>
            <person name="Haridas S."/>
            <person name="Kuo A."/>
            <person name="Mondo S."/>
            <person name="Pangilinan J."/>
            <person name="Riley R."/>
            <person name="Labutti K."/>
            <person name="Andreopoulos B."/>
            <person name="Lipzen A."/>
            <person name="Chen C."/>
            <person name="Yanf M."/>
            <person name="Daum C."/>
            <person name="Ng V."/>
            <person name="Clum A."/>
            <person name="Steindorff A."/>
            <person name="Ohm R."/>
            <person name="Martin F."/>
            <person name="Silar P."/>
            <person name="Natvig D."/>
            <person name="Lalanne C."/>
            <person name="Gautier V."/>
            <person name="Ament-Velasquez S.L."/>
            <person name="Kruys A."/>
            <person name="Hutchinson M.I."/>
            <person name="Powell A.J."/>
            <person name="Barry K."/>
            <person name="Miller A.N."/>
            <person name="Grigoriev I.V."/>
            <person name="Debuchy R."/>
            <person name="Gladieux P."/>
            <person name="Thoren M.H."/>
            <person name="Johannesson H."/>
        </authorList>
    </citation>
    <scope>NUCLEOTIDE SEQUENCE</scope>
    <source>
        <strain evidence="3">CBS 540.89</strain>
    </source>
</reference>
<evidence type="ECO:0000259" key="2">
    <source>
        <dbReference type="Pfam" id="PF22803"/>
    </source>
</evidence>